<dbReference type="OrthoDB" id="784956at2759"/>
<dbReference type="AlphaFoldDB" id="A0A6P5G2I7"/>
<dbReference type="GO" id="GO:0010073">
    <property type="term" value="P:meristem maintenance"/>
    <property type="evidence" value="ECO:0007669"/>
    <property type="project" value="InterPro"/>
</dbReference>
<dbReference type="InterPro" id="IPR044824">
    <property type="entry name" value="MAIN-like"/>
</dbReference>
<evidence type="ECO:0000313" key="2">
    <source>
        <dbReference type="Proteomes" id="UP000515123"/>
    </source>
</evidence>
<dbReference type="GeneID" id="109719654"/>
<keyword evidence="2" id="KW-1185">Reference proteome</keyword>
<feature type="domain" description="Aminotransferase-like plant mobile" evidence="1">
    <location>
        <begin position="1"/>
        <end position="107"/>
    </location>
</feature>
<accession>A0A6P5G2I7</accession>
<name>A0A6P5G2I7_ANACO</name>
<evidence type="ECO:0000259" key="1">
    <source>
        <dbReference type="Pfam" id="PF10536"/>
    </source>
</evidence>
<dbReference type="Proteomes" id="UP000515123">
    <property type="component" value="Linkage group 1"/>
</dbReference>
<dbReference type="PANTHER" id="PTHR46033:SF62">
    <property type="entry name" value="AMINOTRANSFERASE-LIKE PLANT MOBILE DOMAIN-CONTAINING PROTEIN"/>
    <property type="match status" value="1"/>
</dbReference>
<evidence type="ECO:0000313" key="3">
    <source>
        <dbReference type="RefSeq" id="XP_020102057.1"/>
    </source>
</evidence>
<sequence>MTIILRDVAVISGIRVDGEPVTSTILHPWSDICQALLGAVPDDIRAGQIRLDWLYQYFRHIHLDALAGVVAATAHVYMLYQIGCSLFLNPTGYRVYLKWLPLLENFDE</sequence>
<dbReference type="RefSeq" id="XP_020102057.1">
    <property type="nucleotide sequence ID" value="XM_020246468.1"/>
</dbReference>
<reference evidence="2" key="1">
    <citation type="journal article" date="2015" name="Nat. Genet.">
        <title>The pineapple genome and the evolution of CAM photosynthesis.</title>
        <authorList>
            <person name="Ming R."/>
            <person name="VanBuren R."/>
            <person name="Wai C.M."/>
            <person name="Tang H."/>
            <person name="Schatz M.C."/>
            <person name="Bowers J.E."/>
            <person name="Lyons E."/>
            <person name="Wang M.L."/>
            <person name="Chen J."/>
            <person name="Biggers E."/>
            <person name="Zhang J."/>
            <person name="Huang L."/>
            <person name="Zhang L."/>
            <person name="Miao W."/>
            <person name="Zhang J."/>
            <person name="Ye Z."/>
            <person name="Miao C."/>
            <person name="Lin Z."/>
            <person name="Wang H."/>
            <person name="Zhou H."/>
            <person name="Yim W.C."/>
            <person name="Priest H.D."/>
            <person name="Zheng C."/>
            <person name="Woodhouse M."/>
            <person name="Edger P.P."/>
            <person name="Guyot R."/>
            <person name="Guo H.B."/>
            <person name="Guo H."/>
            <person name="Zheng G."/>
            <person name="Singh R."/>
            <person name="Sharma A."/>
            <person name="Min X."/>
            <person name="Zheng Y."/>
            <person name="Lee H."/>
            <person name="Gurtowski J."/>
            <person name="Sedlazeck F.J."/>
            <person name="Harkess A."/>
            <person name="McKain M.R."/>
            <person name="Liao Z."/>
            <person name="Fang J."/>
            <person name="Liu J."/>
            <person name="Zhang X."/>
            <person name="Zhang Q."/>
            <person name="Hu W."/>
            <person name="Qin Y."/>
            <person name="Wang K."/>
            <person name="Chen L.Y."/>
            <person name="Shirley N."/>
            <person name="Lin Y.R."/>
            <person name="Liu L.Y."/>
            <person name="Hernandez A.G."/>
            <person name="Wright C.L."/>
            <person name="Bulone V."/>
            <person name="Tuskan G.A."/>
            <person name="Heath K."/>
            <person name="Zee F."/>
            <person name="Moore P.H."/>
            <person name="Sunkar R."/>
            <person name="Leebens-Mack J.H."/>
            <person name="Mockler T."/>
            <person name="Bennetzen J.L."/>
            <person name="Freeling M."/>
            <person name="Sankoff D."/>
            <person name="Paterson A.H."/>
            <person name="Zhu X."/>
            <person name="Yang X."/>
            <person name="Smith J.A."/>
            <person name="Cushman J.C."/>
            <person name="Paull R.E."/>
            <person name="Yu Q."/>
        </authorList>
    </citation>
    <scope>NUCLEOTIDE SEQUENCE [LARGE SCALE GENOMIC DNA]</scope>
    <source>
        <strain evidence="2">cv. F153</strain>
    </source>
</reference>
<dbReference type="InterPro" id="IPR019557">
    <property type="entry name" value="AminoTfrase-like_pln_mobile"/>
</dbReference>
<reference evidence="3" key="2">
    <citation type="submission" date="2025-08" db="UniProtKB">
        <authorList>
            <consortium name="RefSeq"/>
        </authorList>
    </citation>
    <scope>IDENTIFICATION</scope>
    <source>
        <tissue evidence="3">Leaf</tissue>
    </source>
</reference>
<organism evidence="2 3">
    <name type="scientific">Ananas comosus</name>
    <name type="common">Pineapple</name>
    <name type="synonym">Ananas ananas</name>
    <dbReference type="NCBI Taxonomy" id="4615"/>
    <lineage>
        <taxon>Eukaryota</taxon>
        <taxon>Viridiplantae</taxon>
        <taxon>Streptophyta</taxon>
        <taxon>Embryophyta</taxon>
        <taxon>Tracheophyta</taxon>
        <taxon>Spermatophyta</taxon>
        <taxon>Magnoliopsida</taxon>
        <taxon>Liliopsida</taxon>
        <taxon>Poales</taxon>
        <taxon>Bromeliaceae</taxon>
        <taxon>Bromelioideae</taxon>
        <taxon>Ananas</taxon>
    </lineage>
</organism>
<dbReference type="PANTHER" id="PTHR46033">
    <property type="entry name" value="PROTEIN MAIN-LIKE 2"/>
    <property type="match status" value="1"/>
</dbReference>
<dbReference type="Pfam" id="PF10536">
    <property type="entry name" value="PMD"/>
    <property type="match status" value="1"/>
</dbReference>
<protein>
    <submittedName>
        <fullName evidence="3">Protein MAIN-LIKE 1-like</fullName>
    </submittedName>
</protein>
<proteinExistence type="predicted"/>
<gene>
    <name evidence="3" type="primary">LOC109719654</name>
</gene>